<dbReference type="Proteomes" id="UP000824139">
    <property type="component" value="Unassembled WGS sequence"/>
</dbReference>
<feature type="domain" description="Type II secretion system protein GspF" evidence="8">
    <location>
        <begin position="75"/>
        <end position="198"/>
    </location>
</feature>
<dbReference type="EMBL" id="DVJO01000118">
    <property type="protein sequence ID" value="HIS83038.1"/>
    <property type="molecule type" value="Genomic_DNA"/>
</dbReference>
<evidence type="ECO:0000259" key="8">
    <source>
        <dbReference type="Pfam" id="PF00482"/>
    </source>
</evidence>
<feature type="domain" description="Type II secretion system protein GspF" evidence="8">
    <location>
        <begin position="284"/>
        <end position="400"/>
    </location>
</feature>
<evidence type="ECO:0000256" key="4">
    <source>
        <dbReference type="ARBA" id="ARBA00022692"/>
    </source>
</evidence>
<dbReference type="Pfam" id="PF00482">
    <property type="entry name" value="T2SSF"/>
    <property type="match status" value="2"/>
</dbReference>
<evidence type="ECO:0000313" key="10">
    <source>
        <dbReference type="Proteomes" id="UP000824139"/>
    </source>
</evidence>
<dbReference type="Gene3D" id="1.20.81.30">
    <property type="entry name" value="Type II secretion system (T2SS), domain F"/>
    <property type="match status" value="2"/>
</dbReference>
<keyword evidence="5 7" id="KW-1133">Transmembrane helix</keyword>
<organism evidence="9 10">
    <name type="scientific">Candidatus Scatenecus faecavium</name>
    <dbReference type="NCBI Taxonomy" id="2840915"/>
    <lineage>
        <taxon>Bacteria</taxon>
        <taxon>Candidatus Scatenecus</taxon>
    </lineage>
</organism>
<evidence type="ECO:0000256" key="2">
    <source>
        <dbReference type="ARBA" id="ARBA00005745"/>
    </source>
</evidence>
<dbReference type="InterPro" id="IPR018076">
    <property type="entry name" value="T2SS_GspF_dom"/>
</dbReference>
<keyword evidence="4 7" id="KW-0812">Transmembrane</keyword>
<reference evidence="9" key="2">
    <citation type="journal article" date="2021" name="PeerJ">
        <title>Extensive microbial diversity within the chicken gut microbiome revealed by metagenomics and culture.</title>
        <authorList>
            <person name="Gilroy R."/>
            <person name="Ravi A."/>
            <person name="Getino M."/>
            <person name="Pursley I."/>
            <person name="Horton D.L."/>
            <person name="Alikhan N.F."/>
            <person name="Baker D."/>
            <person name="Gharbi K."/>
            <person name="Hall N."/>
            <person name="Watson M."/>
            <person name="Adriaenssens E.M."/>
            <person name="Foster-Nyarko E."/>
            <person name="Jarju S."/>
            <person name="Secka A."/>
            <person name="Antonio M."/>
            <person name="Oren A."/>
            <person name="Chaudhuri R.R."/>
            <person name="La Ragione R."/>
            <person name="Hildebrand F."/>
            <person name="Pallen M.J."/>
        </authorList>
    </citation>
    <scope>NUCLEOTIDE SEQUENCE</scope>
    <source>
        <strain evidence="9">CHK152-2994</strain>
    </source>
</reference>
<proteinExistence type="inferred from homology"/>
<dbReference type="PANTHER" id="PTHR30012">
    <property type="entry name" value="GENERAL SECRETION PATHWAY PROTEIN"/>
    <property type="match status" value="1"/>
</dbReference>
<dbReference type="InterPro" id="IPR003004">
    <property type="entry name" value="GspF/PilC"/>
</dbReference>
<feature type="transmembrane region" description="Helical" evidence="7">
    <location>
        <begin position="230"/>
        <end position="251"/>
    </location>
</feature>
<feature type="transmembrane region" description="Helical" evidence="7">
    <location>
        <begin position="384"/>
        <end position="404"/>
    </location>
</feature>
<dbReference type="PRINTS" id="PR00812">
    <property type="entry name" value="BCTERIALGSPF"/>
</dbReference>
<comment type="subcellular location">
    <subcellularLocation>
        <location evidence="1">Cell membrane</location>
        <topology evidence="1">Multi-pass membrane protein</topology>
    </subcellularLocation>
</comment>
<sequence>MPRYLYNALKENKKDVVEGEIEAVTPREAREKIRELGYMPLKIFDPALVVNEMSDFSDNQGGITFLSLNDKIMFVSEVQVMLSSGISIVDALNTIYVNSPRMKVKKIAKELQVAILGGKTFAEAVNYLYHDAFGDTFIDLCVTGENSGELDKTLDRMLVMLRQQDEIKGNIIQALIYPCIVILIMCGLLILFSKFVFPTFASAIMMSGAGVDIPVFAATVMGTLQFIGDYWWLCILSIFAFFGAVNFLATYDKTRAFFDKLFLQIPIIKDFVNYINLANYMCILNISYATGVPFMKSLELARRTIGNTEIKQKADYANRLVEKGATLSDAFHKASLLPGALVTMIAAGEKAGNLSKMLQDCVDVIDKKIDMVLKALTKAFEPTLIVVLGAIVFVIAIAFFQLYMGLIQSLV</sequence>
<dbReference type="PANTHER" id="PTHR30012:SF0">
    <property type="entry name" value="TYPE II SECRETION SYSTEM PROTEIN F-RELATED"/>
    <property type="match status" value="1"/>
</dbReference>
<name>A0A9D1FW41_9BACT</name>
<comment type="caution">
    <text evidence="9">The sequence shown here is derived from an EMBL/GenBank/DDBJ whole genome shotgun (WGS) entry which is preliminary data.</text>
</comment>
<dbReference type="GO" id="GO:0005886">
    <property type="term" value="C:plasma membrane"/>
    <property type="evidence" value="ECO:0007669"/>
    <property type="project" value="UniProtKB-SubCell"/>
</dbReference>
<evidence type="ECO:0000256" key="3">
    <source>
        <dbReference type="ARBA" id="ARBA00022475"/>
    </source>
</evidence>
<feature type="transmembrane region" description="Helical" evidence="7">
    <location>
        <begin position="171"/>
        <end position="192"/>
    </location>
</feature>
<accession>A0A9D1FW41</accession>
<reference evidence="9" key="1">
    <citation type="submission" date="2020-10" db="EMBL/GenBank/DDBJ databases">
        <authorList>
            <person name="Gilroy R."/>
        </authorList>
    </citation>
    <scope>NUCLEOTIDE SEQUENCE</scope>
    <source>
        <strain evidence="9">CHK152-2994</strain>
    </source>
</reference>
<keyword evidence="6 7" id="KW-0472">Membrane</keyword>
<gene>
    <name evidence="9" type="ORF">IAD41_05470</name>
</gene>
<evidence type="ECO:0000256" key="1">
    <source>
        <dbReference type="ARBA" id="ARBA00004651"/>
    </source>
</evidence>
<protein>
    <submittedName>
        <fullName evidence="9">Type II secretion system F family protein</fullName>
    </submittedName>
</protein>
<keyword evidence="3" id="KW-1003">Cell membrane</keyword>
<dbReference type="AlphaFoldDB" id="A0A9D1FW41"/>
<evidence type="ECO:0000256" key="6">
    <source>
        <dbReference type="ARBA" id="ARBA00023136"/>
    </source>
</evidence>
<dbReference type="InterPro" id="IPR042094">
    <property type="entry name" value="T2SS_GspF_sf"/>
</dbReference>
<evidence type="ECO:0000256" key="7">
    <source>
        <dbReference type="SAM" id="Phobius"/>
    </source>
</evidence>
<feature type="transmembrane region" description="Helical" evidence="7">
    <location>
        <begin position="204"/>
        <end position="224"/>
    </location>
</feature>
<evidence type="ECO:0000313" key="9">
    <source>
        <dbReference type="EMBL" id="HIS83038.1"/>
    </source>
</evidence>
<comment type="similarity">
    <text evidence="2">Belongs to the GSP F family.</text>
</comment>
<evidence type="ECO:0000256" key="5">
    <source>
        <dbReference type="ARBA" id="ARBA00022989"/>
    </source>
</evidence>